<protein>
    <submittedName>
        <fullName evidence="1 2">Uncharacterized protein</fullName>
    </submittedName>
</protein>
<evidence type="ECO:0000313" key="2">
    <source>
        <dbReference type="EnsemblPlants" id="KEH18096"/>
    </source>
</evidence>
<reference evidence="1 3" key="2">
    <citation type="journal article" date="2014" name="BMC Genomics">
        <title>An improved genome release (version Mt4.0) for the model legume Medicago truncatula.</title>
        <authorList>
            <person name="Tang H."/>
            <person name="Krishnakumar V."/>
            <person name="Bidwell S."/>
            <person name="Rosen B."/>
            <person name="Chan A."/>
            <person name="Zhou S."/>
            <person name="Gentzbittel L."/>
            <person name="Childs K.L."/>
            <person name="Yandell M."/>
            <person name="Gundlach H."/>
            <person name="Mayer K.F."/>
            <person name="Schwartz D.C."/>
            <person name="Town C.D."/>
        </authorList>
    </citation>
    <scope>GENOME REANNOTATION</scope>
    <source>
        <strain evidence="1">A17</strain>
        <strain evidence="2 3">cv. Jemalong A17</strain>
    </source>
</reference>
<evidence type="ECO:0000313" key="3">
    <source>
        <dbReference type="Proteomes" id="UP000002051"/>
    </source>
</evidence>
<gene>
    <name evidence="1" type="ordered locus">MTR_8g011155</name>
</gene>
<proteinExistence type="predicted"/>
<name>A0A072TLI7_MEDTR</name>
<sequence length="63" mass="7136">MEYDHGNKMFLGDTGEEEFVTYNQISAIKETILMHKHTFLPSFPLLLSLTFATLGSKPMGRSN</sequence>
<evidence type="ECO:0000313" key="1">
    <source>
        <dbReference type="EMBL" id="KEH18096.1"/>
    </source>
</evidence>
<dbReference type="EnsemblPlants" id="KEH18096">
    <property type="protein sequence ID" value="KEH18096"/>
    <property type="gene ID" value="MTR_8g011155"/>
</dbReference>
<dbReference type="HOGENOM" id="CLU_2889210_0_0_1"/>
<dbReference type="AlphaFoldDB" id="A0A072TLI7"/>
<accession>A0A072TLI7</accession>
<keyword evidence="3" id="KW-1185">Reference proteome</keyword>
<dbReference type="EMBL" id="CM001224">
    <property type="protein sequence ID" value="KEH18096.1"/>
    <property type="molecule type" value="Genomic_DNA"/>
</dbReference>
<dbReference type="Proteomes" id="UP000002051">
    <property type="component" value="Chromosome 8"/>
</dbReference>
<reference evidence="2" key="3">
    <citation type="submission" date="2015-04" db="UniProtKB">
        <authorList>
            <consortium name="EnsemblPlants"/>
        </authorList>
    </citation>
    <scope>IDENTIFICATION</scope>
    <source>
        <strain evidence="2">cv. Jemalong A17</strain>
    </source>
</reference>
<reference evidence="1 3" key="1">
    <citation type="journal article" date="2011" name="Nature">
        <title>The Medicago genome provides insight into the evolution of rhizobial symbioses.</title>
        <authorList>
            <person name="Young N.D."/>
            <person name="Debelle F."/>
            <person name="Oldroyd G.E."/>
            <person name="Geurts R."/>
            <person name="Cannon S.B."/>
            <person name="Udvardi M.K."/>
            <person name="Benedito V.A."/>
            <person name="Mayer K.F."/>
            <person name="Gouzy J."/>
            <person name="Schoof H."/>
            <person name="Van de Peer Y."/>
            <person name="Proost S."/>
            <person name="Cook D.R."/>
            <person name="Meyers B.C."/>
            <person name="Spannagl M."/>
            <person name="Cheung F."/>
            <person name="De Mita S."/>
            <person name="Krishnakumar V."/>
            <person name="Gundlach H."/>
            <person name="Zhou S."/>
            <person name="Mudge J."/>
            <person name="Bharti A.K."/>
            <person name="Murray J.D."/>
            <person name="Naoumkina M.A."/>
            <person name="Rosen B."/>
            <person name="Silverstein K.A."/>
            <person name="Tang H."/>
            <person name="Rombauts S."/>
            <person name="Zhao P.X."/>
            <person name="Zhou P."/>
            <person name="Barbe V."/>
            <person name="Bardou P."/>
            <person name="Bechner M."/>
            <person name="Bellec A."/>
            <person name="Berger A."/>
            <person name="Berges H."/>
            <person name="Bidwell S."/>
            <person name="Bisseling T."/>
            <person name="Choisne N."/>
            <person name="Couloux A."/>
            <person name="Denny R."/>
            <person name="Deshpande S."/>
            <person name="Dai X."/>
            <person name="Doyle J.J."/>
            <person name="Dudez A.M."/>
            <person name="Farmer A.D."/>
            <person name="Fouteau S."/>
            <person name="Franken C."/>
            <person name="Gibelin C."/>
            <person name="Gish J."/>
            <person name="Goldstein S."/>
            <person name="Gonzalez A.J."/>
            <person name="Green P.J."/>
            <person name="Hallab A."/>
            <person name="Hartog M."/>
            <person name="Hua A."/>
            <person name="Humphray S.J."/>
            <person name="Jeong D.H."/>
            <person name="Jing Y."/>
            <person name="Jocker A."/>
            <person name="Kenton S.M."/>
            <person name="Kim D.J."/>
            <person name="Klee K."/>
            <person name="Lai H."/>
            <person name="Lang C."/>
            <person name="Lin S."/>
            <person name="Macmil S.L."/>
            <person name="Magdelenat G."/>
            <person name="Matthews L."/>
            <person name="McCorrison J."/>
            <person name="Monaghan E.L."/>
            <person name="Mun J.H."/>
            <person name="Najar F.Z."/>
            <person name="Nicholson C."/>
            <person name="Noirot C."/>
            <person name="O'Bleness M."/>
            <person name="Paule C.R."/>
            <person name="Poulain J."/>
            <person name="Prion F."/>
            <person name="Qin B."/>
            <person name="Qu C."/>
            <person name="Retzel E.F."/>
            <person name="Riddle C."/>
            <person name="Sallet E."/>
            <person name="Samain S."/>
            <person name="Samson N."/>
            <person name="Sanders I."/>
            <person name="Saurat O."/>
            <person name="Scarpelli C."/>
            <person name="Schiex T."/>
            <person name="Segurens B."/>
            <person name="Severin A.J."/>
            <person name="Sherrier D.J."/>
            <person name="Shi R."/>
            <person name="Sims S."/>
            <person name="Singer S.R."/>
            <person name="Sinharoy S."/>
            <person name="Sterck L."/>
            <person name="Viollet A."/>
            <person name="Wang B.B."/>
            <person name="Wang K."/>
            <person name="Wang M."/>
            <person name="Wang X."/>
            <person name="Warfsmann J."/>
            <person name="Weissenbach J."/>
            <person name="White D.D."/>
            <person name="White J.D."/>
            <person name="Wiley G.B."/>
            <person name="Wincker P."/>
            <person name="Xing Y."/>
            <person name="Yang L."/>
            <person name="Yao Z."/>
            <person name="Ying F."/>
            <person name="Zhai J."/>
            <person name="Zhou L."/>
            <person name="Zuber A."/>
            <person name="Denarie J."/>
            <person name="Dixon R.A."/>
            <person name="May G.D."/>
            <person name="Schwartz D.C."/>
            <person name="Rogers J."/>
            <person name="Quetier F."/>
            <person name="Town C.D."/>
            <person name="Roe B.A."/>
        </authorList>
    </citation>
    <scope>NUCLEOTIDE SEQUENCE [LARGE SCALE GENOMIC DNA]</scope>
    <source>
        <strain evidence="1">A17</strain>
        <strain evidence="2 3">cv. Jemalong A17</strain>
    </source>
</reference>
<organism evidence="1 3">
    <name type="scientific">Medicago truncatula</name>
    <name type="common">Barrel medic</name>
    <name type="synonym">Medicago tribuloides</name>
    <dbReference type="NCBI Taxonomy" id="3880"/>
    <lineage>
        <taxon>Eukaryota</taxon>
        <taxon>Viridiplantae</taxon>
        <taxon>Streptophyta</taxon>
        <taxon>Embryophyta</taxon>
        <taxon>Tracheophyta</taxon>
        <taxon>Spermatophyta</taxon>
        <taxon>Magnoliopsida</taxon>
        <taxon>eudicotyledons</taxon>
        <taxon>Gunneridae</taxon>
        <taxon>Pentapetalae</taxon>
        <taxon>rosids</taxon>
        <taxon>fabids</taxon>
        <taxon>Fabales</taxon>
        <taxon>Fabaceae</taxon>
        <taxon>Papilionoideae</taxon>
        <taxon>50 kb inversion clade</taxon>
        <taxon>NPAAA clade</taxon>
        <taxon>Hologalegina</taxon>
        <taxon>IRL clade</taxon>
        <taxon>Trifolieae</taxon>
        <taxon>Medicago</taxon>
    </lineage>
</organism>